<proteinExistence type="predicted"/>
<keyword evidence="1" id="KW-0677">Repeat</keyword>
<feature type="non-terminal residue" evidence="3">
    <location>
        <position position="1"/>
    </location>
</feature>
<reference evidence="4" key="2">
    <citation type="submission" date="2015-01" db="EMBL/GenBank/DDBJ databases">
        <title>Evolutionary Origins and Diversification of the Mycorrhizal Mutualists.</title>
        <authorList>
            <consortium name="DOE Joint Genome Institute"/>
            <consortium name="Mycorrhizal Genomics Consortium"/>
            <person name="Kohler A."/>
            <person name="Kuo A."/>
            <person name="Nagy L.G."/>
            <person name="Floudas D."/>
            <person name="Copeland A."/>
            <person name="Barry K.W."/>
            <person name="Cichocki N."/>
            <person name="Veneault-Fourrey C."/>
            <person name="LaButti K."/>
            <person name="Lindquist E.A."/>
            <person name="Lipzen A."/>
            <person name="Lundell T."/>
            <person name="Morin E."/>
            <person name="Murat C."/>
            <person name="Riley R."/>
            <person name="Ohm R."/>
            <person name="Sun H."/>
            <person name="Tunlid A."/>
            <person name="Henrissat B."/>
            <person name="Grigoriev I.V."/>
            <person name="Hibbett D.S."/>
            <person name="Martin F."/>
        </authorList>
    </citation>
    <scope>NUCLEOTIDE SEQUENCE [LARGE SCALE GENOMIC DNA]</scope>
    <source>
        <strain evidence="4">ATCC 200175</strain>
    </source>
</reference>
<protein>
    <recommendedName>
        <fullName evidence="2">Nephrocystin 3-like N-terminal domain-containing protein</fullName>
    </recommendedName>
</protein>
<name>A0A0C9SY54_PAXIN</name>
<keyword evidence="4" id="KW-1185">Reference proteome</keyword>
<dbReference type="SUPFAM" id="SSF52540">
    <property type="entry name" value="P-loop containing nucleoside triphosphate hydrolases"/>
    <property type="match status" value="1"/>
</dbReference>
<dbReference type="EMBL" id="KN819711">
    <property type="protein sequence ID" value="KIJ08055.1"/>
    <property type="molecule type" value="Genomic_DNA"/>
</dbReference>
<dbReference type="Gene3D" id="3.40.50.300">
    <property type="entry name" value="P-loop containing nucleotide triphosphate hydrolases"/>
    <property type="match status" value="1"/>
</dbReference>
<accession>A0A0C9SY54</accession>
<dbReference type="InterPro" id="IPR027417">
    <property type="entry name" value="P-loop_NTPase"/>
</dbReference>
<dbReference type="Proteomes" id="UP000053647">
    <property type="component" value="Unassembled WGS sequence"/>
</dbReference>
<feature type="domain" description="Nephrocystin 3-like N-terminal" evidence="2">
    <location>
        <begin position="252"/>
        <end position="403"/>
    </location>
</feature>
<evidence type="ECO:0000256" key="1">
    <source>
        <dbReference type="ARBA" id="ARBA00022737"/>
    </source>
</evidence>
<evidence type="ECO:0000259" key="2">
    <source>
        <dbReference type="Pfam" id="PF24883"/>
    </source>
</evidence>
<gene>
    <name evidence="3" type="ORF">PAXINDRAFT_18778</name>
</gene>
<dbReference type="OrthoDB" id="3248304at2759"/>
<dbReference type="AlphaFoldDB" id="A0A0C9SY54"/>
<dbReference type="PANTHER" id="PTHR10039">
    <property type="entry name" value="AMELOGENIN"/>
    <property type="match status" value="1"/>
</dbReference>
<evidence type="ECO:0000313" key="4">
    <source>
        <dbReference type="Proteomes" id="UP000053647"/>
    </source>
</evidence>
<dbReference type="HOGENOM" id="CLU_605657_0_0_1"/>
<reference evidence="3 4" key="1">
    <citation type="submission" date="2014-06" db="EMBL/GenBank/DDBJ databases">
        <authorList>
            <consortium name="DOE Joint Genome Institute"/>
            <person name="Kuo A."/>
            <person name="Kohler A."/>
            <person name="Nagy L.G."/>
            <person name="Floudas D."/>
            <person name="Copeland A."/>
            <person name="Barry K.W."/>
            <person name="Cichocki N."/>
            <person name="Veneault-Fourrey C."/>
            <person name="LaButti K."/>
            <person name="Lindquist E.A."/>
            <person name="Lipzen A."/>
            <person name="Lundell T."/>
            <person name="Morin E."/>
            <person name="Murat C."/>
            <person name="Sun H."/>
            <person name="Tunlid A."/>
            <person name="Henrissat B."/>
            <person name="Grigoriev I.V."/>
            <person name="Hibbett D.S."/>
            <person name="Martin F."/>
            <person name="Nordberg H.P."/>
            <person name="Cantor M.N."/>
            <person name="Hua S.X."/>
        </authorList>
    </citation>
    <scope>NUCLEOTIDE SEQUENCE [LARGE SCALE GENOMIC DNA]</scope>
    <source>
        <strain evidence="3 4">ATCC 200175</strain>
    </source>
</reference>
<organism evidence="3 4">
    <name type="scientific">Paxillus involutus ATCC 200175</name>
    <dbReference type="NCBI Taxonomy" id="664439"/>
    <lineage>
        <taxon>Eukaryota</taxon>
        <taxon>Fungi</taxon>
        <taxon>Dikarya</taxon>
        <taxon>Basidiomycota</taxon>
        <taxon>Agaricomycotina</taxon>
        <taxon>Agaricomycetes</taxon>
        <taxon>Agaricomycetidae</taxon>
        <taxon>Boletales</taxon>
        <taxon>Paxilineae</taxon>
        <taxon>Paxillaceae</taxon>
        <taxon>Paxillus</taxon>
    </lineage>
</organism>
<dbReference type="InterPro" id="IPR056884">
    <property type="entry name" value="NPHP3-like_N"/>
</dbReference>
<sequence>MGRPSALHPLWDSHIDHCRTPQISFWVEPVMEDSKPELTQKHKQRTPGRAISQPVSMADIASDPRVHKILLDAECFAPLLEKIQLFVSLSEGFAEIHPYVKAAWNIICIVAKIADGRRLVSHKVKALVEAMEDAHSFVSDSNKLERIESNRKILGALSEHTAECAHFIAAISKKTDFAMRILAPVIEAKTHSYLARFETFKASLQQRASIQAAGKVHEMAAFGDMRYTEHVDHNDVPSCDSLAPHLAEIVDEVTGWVDGKSQQRVYFLVGPESAGKTAVARKVSQIFDTRDQLGSSYFIREPHHANNIYRTISRDIAKRDAAFKHTLCDVIMEQEHLRNTSDVSMQFTELLLAPSQKMSTSRPILVVIDALNNCGNETSRVLEMLANRSMELPNNFRVLVTARPETDIVHAFQDKEH</sequence>
<dbReference type="Pfam" id="PF24883">
    <property type="entry name" value="NPHP3_N"/>
    <property type="match status" value="1"/>
</dbReference>
<evidence type="ECO:0000313" key="3">
    <source>
        <dbReference type="EMBL" id="KIJ08055.1"/>
    </source>
</evidence>